<sequence>MIDFLPRKTRTKAKNKLFYLIILIIVIATIYYFYNLNVANSGEPATKKFIVEAGDGVIKISRSLKSEELIKSPLIFQLYVWQKGISGSLQEGEYFLAQNLSIKEIAKILSRGAGVTKEKTLTFIEGWQNQDFAKYLAQEGLFSEEEFFAVVQKKEAWWDGYEILDSRPKNLDLEGYLFPDTYRVYSDATATDIVRKMLDNLDRKLTLELRTEIEKQGKTIHEILTIASILEKEVSTDADRKMVADIFYKRLAAGIPLQADSTVNYVTGKGVSRASAEDLEIDSPYNTYKYRGLPPGPICNPGLSSIMAAIYPTSNPYLYFLTTPDGKVIYSKTYEEHVAAKLKYYK</sequence>
<evidence type="ECO:0000256" key="1">
    <source>
        <dbReference type="ARBA" id="ARBA00022475"/>
    </source>
</evidence>
<keyword evidence="6 7" id="KW-0961">Cell wall biogenesis/degradation</keyword>
<dbReference type="EC" id="4.2.2.29" evidence="7"/>
<dbReference type="GO" id="GO:0071555">
    <property type="term" value="P:cell wall organization"/>
    <property type="evidence" value="ECO:0007669"/>
    <property type="project" value="UniProtKB-KW"/>
</dbReference>
<proteinExistence type="inferred from homology"/>
<dbReference type="NCBIfam" id="TIGR00247">
    <property type="entry name" value="endolytic transglycosylase MltG"/>
    <property type="match status" value="1"/>
</dbReference>
<evidence type="ECO:0000256" key="4">
    <source>
        <dbReference type="ARBA" id="ARBA00023136"/>
    </source>
</evidence>
<keyword evidence="3 7" id="KW-1133">Transmembrane helix</keyword>
<keyword evidence="2 7" id="KW-0812">Transmembrane</keyword>
<protein>
    <recommendedName>
        <fullName evidence="7">Endolytic murein transglycosylase</fullName>
        <ecNumber evidence="7">4.2.2.29</ecNumber>
    </recommendedName>
    <alternativeName>
        <fullName evidence="7">Peptidoglycan lytic transglycosylase</fullName>
    </alternativeName>
    <alternativeName>
        <fullName evidence="7">Peptidoglycan polymerization terminase</fullName>
    </alternativeName>
</protein>
<dbReference type="Pfam" id="PF02618">
    <property type="entry name" value="YceG"/>
    <property type="match status" value="1"/>
</dbReference>
<evidence type="ECO:0000256" key="3">
    <source>
        <dbReference type="ARBA" id="ARBA00022989"/>
    </source>
</evidence>
<feature type="transmembrane region" description="Helical" evidence="7">
    <location>
        <begin position="17"/>
        <end position="34"/>
    </location>
</feature>
<reference evidence="8 9" key="1">
    <citation type="journal article" date="2016" name="Nat. Commun.">
        <title>Thousands of microbial genomes shed light on interconnected biogeochemical processes in an aquifer system.</title>
        <authorList>
            <person name="Anantharaman K."/>
            <person name="Brown C.T."/>
            <person name="Hug L.A."/>
            <person name="Sharon I."/>
            <person name="Castelle C.J."/>
            <person name="Probst A.J."/>
            <person name="Thomas B.C."/>
            <person name="Singh A."/>
            <person name="Wilkins M.J."/>
            <person name="Karaoz U."/>
            <person name="Brodie E.L."/>
            <person name="Williams K.H."/>
            <person name="Hubbard S.S."/>
            <person name="Banfield J.F."/>
        </authorList>
    </citation>
    <scope>NUCLEOTIDE SEQUENCE [LARGE SCALE GENOMIC DNA]</scope>
</reference>
<evidence type="ECO:0000313" key="8">
    <source>
        <dbReference type="EMBL" id="OGY45940.1"/>
    </source>
</evidence>
<dbReference type="InterPro" id="IPR003770">
    <property type="entry name" value="MLTG-like"/>
</dbReference>
<dbReference type="GO" id="GO:0008932">
    <property type="term" value="F:lytic endotransglycosylase activity"/>
    <property type="evidence" value="ECO:0007669"/>
    <property type="project" value="UniProtKB-UniRule"/>
</dbReference>
<feature type="site" description="Important for catalytic activity" evidence="7">
    <location>
        <position position="233"/>
    </location>
</feature>
<comment type="catalytic activity">
    <reaction evidence="7">
        <text>a peptidoglycan chain = a peptidoglycan chain with N-acetyl-1,6-anhydromuramyl-[peptide] at the reducing end + a peptidoglycan chain with N-acetylglucosamine at the non-reducing end.</text>
        <dbReference type="EC" id="4.2.2.29"/>
    </reaction>
</comment>
<dbReference type="PANTHER" id="PTHR30518:SF2">
    <property type="entry name" value="ENDOLYTIC MUREIN TRANSGLYCOSYLASE"/>
    <property type="match status" value="1"/>
</dbReference>
<accession>A0A1G1Y2D0</accession>
<dbReference type="Proteomes" id="UP000176241">
    <property type="component" value="Unassembled WGS sequence"/>
</dbReference>
<comment type="caution">
    <text evidence="8">The sequence shown here is derived from an EMBL/GenBank/DDBJ whole genome shotgun (WGS) entry which is preliminary data.</text>
</comment>
<evidence type="ECO:0000256" key="5">
    <source>
        <dbReference type="ARBA" id="ARBA00023239"/>
    </source>
</evidence>
<comment type="subcellular location">
    <subcellularLocation>
        <location evidence="7">Cell membrane</location>
        <topology evidence="7">Single-pass membrane protein</topology>
    </subcellularLocation>
</comment>
<evidence type="ECO:0000256" key="7">
    <source>
        <dbReference type="HAMAP-Rule" id="MF_02065"/>
    </source>
</evidence>
<dbReference type="Gene3D" id="3.30.1490.480">
    <property type="entry name" value="Endolytic murein transglycosylase"/>
    <property type="match status" value="1"/>
</dbReference>
<organism evidence="8 9">
    <name type="scientific">Candidatus Buchananbacteria bacterium RIFCSPHIGHO2_01_FULL_39_8</name>
    <dbReference type="NCBI Taxonomy" id="1797533"/>
    <lineage>
        <taxon>Bacteria</taxon>
        <taxon>Candidatus Buchananiibacteriota</taxon>
    </lineage>
</organism>
<dbReference type="PANTHER" id="PTHR30518">
    <property type="entry name" value="ENDOLYTIC MUREIN TRANSGLYCOSYLASE"/>
    <property type="match status" value="1"/>
</dbReference>
<gene>
    <name evidence="7" type="primary">mltG</name>
    <name evidence="8" type="ORF">A2731_04270</name>
</gene>
<dbReference type="AlphaFoldDB" id="A0A1G1Y2D0"/>
<keyword evidence="1 7" id="KW-1003">Cell membrane</keyword>
<comment type="similarity">
    <text evidence="7">Belongs to the transglycosylase MltG family.</text>
</comment>
<dbReference type="GO" id="GO:0009252">
    <property type="term" value="P:peptidoglycan biosynthetic process"/>
    <property type="evidence" value="ECO:0007669"/>
    <property type="project" value="UniProtKB-UniRule"/>
</dbReference>
<dbReference type="CDD" id="cd08010">
    <property type="entry name" value="MltG_like"/>
    <property type="match status" value="1"/>
</dbReference>
<dbReference type="GO" id="GO:0005886">
    <property type="term" value="C:plasma membrane"/>
    <property type="evidence" value="ECO:0007669"/>
    <property type="project" value="UniProtKB-SubCell"/>
</dbReference>
<keyword evidence="4 7" id="KW-0472">Membrane</keyword>
<dbReference type="Gene3D" id="3.30.160.60">
    <property type="entry name" value="Classic Zinc Finger"/>
    <property type="match status" value="1"/>
</dbReference>
<dbReference type="EMBL" id="MHIC01000007">
    <property type="protein sequence ID" value="OGY45940.1"/>
    <property type="molecule type" value="Genomic_DNA"/>
</dbReference>
<keyword evidence="5 7" id="KW-0456">Lyase</keyword>
<dbReference type="HAMAP" id="MF_02065">
    <property type="entry name" value="MltG"/>
    <property type="match status" value="1"/>
</dbReference>
<evidence type="ECO:0000256" key="2">
    <source>
        <dbReference type="ARBA" id="ARBA00022692"/>
    </source>
</evidence>
<dbReference type="STRING" id="1797533.A2731_04270"/>
<evidence type="ECO:0000313" key="9">
    <source>
        <dbReference type="Proteomes" id="UP000176241"/>
    </source>
</evidence>
<name>A0A1G1Y2D0_9BACT</name>
<evidence type="ECO:0000256" key="6">
    <source>
        <dbReference type="ARBA" id="ARBA00023316"/>
    </source>
</evidence>
<comment type="function">
    <text evidence="7">Functions as a peptidoglycan terminase that cleaves nascent peptidoglycan strands endolytically to terminate their elongation.</text>
</comment>